<feature type="compositionally biased region" description="Low complexity" evidence="6">
    <location>
        <begin position="271"/>
        <end position="283"/>
    </location>
</feature>
<dbReference type="PROSITE" id="PS00010">
    <property type="entry name" value="ASX_HYDROXYL"/>
    <property type="match status" value="1"/>
</dbReference>
<dbReference type="CDD" id="cd00054">
    <property type="entry name" value="EGF_CA"/>
    <property type="match status" value="1"/>
</dbReference>
<evidence type="ECO:0000259" key="7">
    <source>
        <dbReference type="PROSITE" id="PS50026"/>
    </source>
</evidence>
<dbReference type="PROSITE" id="PS50026">
    <property type="entry name" value="EGF_3"/>
    <property type="match status" value="1"/>
</dbReference>
<evidence type="ECO:0000313" key="8">
    <source>
        <dbReference type="EMBL" id="KAK2164405.1"/>
    </source>
</evidence>
<feature type="compositionally biased region" description="Basic residues" evidence="6">
    <location>
        <begin position="21"/>
        <end position="30"/>
    </location>
</feature>
<dbReference type="AlphaFoldDB" id="A0AAD9K4V9"/>
<dbReference type="PANTHER" id="PTHR24050">
    <property type="entry name" value="PA14 DOMAIN-CONTAINING PROTEIN"/>
    <property type="match status" value="1"/>
</dbReference>
<evidence type="ECO:0000256" key="6">
    <source>
        <dbReference type="SAM" id="MobiDB-lite"/>
    </source>
</evidence>
<comment type="caution">
    <text evidence="5">Lacks conserved residue(s) required for the propagation of feature annotation.</text>
</comment>
<feature type="domain" description="EGF-like" evidence="7">
    <location>
        <begin position="554"/>
        <end position="592"/>
    </location>
</feature>
<feature type="region of interest" description="Disordered" evidence="6">
    <location>
        <begin position="49"/>
        <end position="70"/>
    </location>
</feature>
<accession>A0AAD9K4V9</accession>
<dbReference type="FunFam" id="2.10.25.10:FF:000038">
    <property type="entry name" value="Fibrillin 2"/>
    <property type="match status" value="1"/>
</dbReference>
<name>A0AAD9K4V9_9ANNE</name>
<feature type="compositionally biased region" description="Low complexity" evidence="6">
    <location>
        <begin position="370"/>
        <end position="392"/>
    </location>
</feature>
<feature type="region of interest" description="Disordered" evidence="6">
    <location>
        <begin position="181"/>
        <end position="392"/>
    </location>
</feature>
<dbReference type="SMART" id="SM00181">
    <property type="entry name" value="EGF"/>
    <property type="match status" value="2"/>
</dbReference>
<reference evidence="8" key="1">
    <citation type="journal article" date="2023" name="Mol. Biol. Evol.">
        <title>Third-Generation Sequencing Reveals the Adaptive Role of the Epigenome in Three Deep-Sea Polychaetes.</title>
        <authorList>
            <person name="Perez M."/>
            <person name="Aroh O."/>
            <person name="Sun Y."/>
            <person name="Lan Y."/>
            <person name="Juniper S.K."/>
            <person name="Young C.R."/>
            <person name="Angers B."/>
            <person name="Qian P.Y."/>
        </authorList>
    </citation>
    <scope>NUCLEOTIDE SEQUENCE</scope>
    <source>
        <strain evidence="8">P08H-3</strain>
    </source>
</reference>
<dbReference type="PANTHER" id="PTHR24050:SF28">
    <property type="entry name" value="UROMODULIN-LIKE"/>
    <property type="match status" value="1"/>
</dbReference>
<dbReference type="Gene3D" id="2.10.25.10">
    <property type="entry name" value="Laminin"/>
    <property type="match status" value="1"/>
</dbReference>
<protein>
    <recommendedName>
        <fullName evidence="7">EGF-like domain-containing protein</fullName>
    </recommendedName>
</protein>
<evidence type="ECO:0000256" key="2">
    <source>
        <dbReference type="ARBA" id="ARBA00022729"/>
    </source>
</evidence>
<feature type="region of interest" description="Disordered" evidence="6">
    <location>
        <begin position="1"/>
        <end position="37"/>
    </location>
</feature>
<sequence length="594" mass="64343">MIIRYAENGSVDGLQDQSSNRAHKRHKKTTHPIISGDDYVSSEDDVVEGRLPHSGSPRKHYQTIPGRNPQKMTVTDTDMYATVKKDPYQGPRGSECMGSDTTGTPVGSQTEVPTGKPVVSYIKIQAGQDGADAKQKLGQSQYIPLNKDGTLDRYSDLEKQATLKVRRGDSYDDTMPDVVKSRTLPQHHPQAAQRGVDSVGQRSVDGTRYVPLKPPEKEPDYSTVNKQLTGAQIAHLLGGDHPRGSPKFTHNMDRPPTSFTGHREDRVELDSVGSSRSGESSSGTRTQVISPYSHGTDSDSAKSTASSSLLRSRDAAPSGEPTQQKFVLQQPPPGHYRQASPSAATDQSSDSGHGGSNPRLIDEAYGTMATTSSNTLRSSSTASTGSGSSGSVVTVVAADGDNSLGRRKLFRSPEGSYGTPPRNGNGGGGGMGRGGPHKYLQASLMCSICLISILSGVYSQMASQTLIHFKVYAPPGFLKYKPQVFYRQGLIMNITTRFELQGLDVDQFEVKNARVYDMTIDRCSRSCLHGCDPNTGACVCRIGYRLQDGYKCVDVDECRENLADCSPRTQCDNYPGSYRCNCKAGYYGENNICF</sequence>
<dbReference type="InterPro" id="IPR009030">
    <property type="entry name" value="Growth_fac_rcpt_cys_sf"/>
</dbReference>
<dbReference type="InterPro" id="IPR049883">
    <property type="entry name" value="NOTCH1_EGF-like"/>
</dbReference>
<feature type="region of interest" description="Disordered" evidence="6">
    <location>
        <begin position="84"/>
        <end position="113"/>
    </location>
</feature>
<keyword evidence="4" id="KW-1015">Disulfide bond</keyword>
<dbReference type="SMART" id="SM00179">
    <property type="entry name" value="EGF_CA"/>
    <property type="match status" value="1"/>
</dbReference>
<evidence type="ECO:0000256" key="3">
    <source>
        <dbReference type="ARBA" id="ARBA00022737"/>
    </source>
</evidence>
<dbReference type="Proteomes" id="UP001208570">
    <property type="component" value="Unassembled WGS sequence"/>
</dbReference>
<keyword evidence="3" id="KW-0677">Repeat</keyword>
<feature type="compositionally biased region" description="Polar residues" evidence="6">
    <location>
        <begin position="339"/>
        <end position="351"/>
    </location>
</feature>
<keyword evidence="1 5" id="KW-0245">EGF-like domain</keyword>
<feature type="compositionally biased region" description="Low complexity" evidence="6">
    <location>
        <begin position="301"/>
        <end position="310"/>
    </location>
</feature>
<dbReference type="InterPro" id="IPR000742">
    <property type="entry name" value="EGF"/>
</dbReference>
<organism evidence="8 9">
    <name type="scientific">Paralvinella palmiformis</name>
    <dbReference type="NCBI Taxonomy" id="53620"/>
    <lineage>
        <taxon>Eukaryota</taxon>
        <taxon>Metazoa</taxon>
        <taxon>Spiralia</taxon>
        <taxon>Lophotrochozoa</taxon>
        <taxon>Annelida</taxon>
        <taxon>Polychaeta</taxon>
        <taxon>Sedentaria</taxon>
        <taxon>Canalipalpata</taxon>
        <taxon>Terebellida</taxon>
        <taxon>Terebelliformia</taxon>
        <taxon>Alvinellidae</taxon>
        <taxon>Paralvinella</taxon>
    </lineage>
</organism>
<evidence type="ECO:0000256" key="5">
    <source>
        <dbReference type="PROSITE-ProRule" id="PRU00076"/>
    </source>
</evidence>
<dbReference type="InterPro" id="IPR000152">
    <property type="entry name" value="EGF-type_Asp/Asn_hydroxyl_site"/>
</dbReference>
<dbReference type="PROSITE" id="PS01187">
    <property type="entry name" value="EGF_CA"/>
    <property type="match status" value="1"/>
</dbReference>
<dbReference type="InterPro" id="IPR052235">
    <property type="entry name" value="Nephronectin_domain"/>
</dbReference>
<keyword evidence="2" id="KW-0732">Signal</keyword>
<dbReference type="GO" id="GO:0005509">
    <property type="term" value="F:calcium ion binding"/>
    <property type="evidence" value="ECO:0007669"/>
    <property type="project" value="InterPro"/>
</dbReference>
<evidence type="ECO:0000256" key="1">
    <source>
        <dbReference type="ARBA" id="ARBA00022536"/>
    </source>
</evidence>
<feature type="compositionally biased region" description="Polar residues" evidence="6">
    <location>
        <begin position="99"/>
        <end position="112"/>
    </location>
</feature>
<keyword evidence="9" id="KW-1185">Reference proteome</keyword>
<gene>
    <name evidence="8" type="ORF">LSH36_64g04016</name>
</gene>
<dbReference type="EMBL" id="JAODUP010000064">
    <property type="protein sequence ID" value="KAK2164405.1"/>
    <property type="molecule type" value="Genomic_DNA"/>
</dbReference>
<evidence type="ECO:0000313" key="9">
    <source>
        <dbReference type="Proteomes" id="UP001208570"/>
    </source>
</evidence>
<feature type="region of interest" description="Disordered" evidence="6">
    <location>
        <begin position="404"/>
        <end position="432"/>
    </location>
</feature>
<feature type="compositionally biased region" description="Polar residues" evidence="6">
    <location>
        <begin position="284"/>
        <end position="295"/>
    </location>
</feature>
<dbReference type="SUPFAM" id="SSF57184">
    <property type="entry name" value="Growth factor receptor domain"/>
    <property type="match status" value="1"/>
</dbReference>
<proteinExistence type="predicted"/>
<comment type="caution">
    <text evidence="8">The sequence shown here is derived from an EMBL/GenBank/DDBJ whole genome shotgun (WGS) entry which is preliminary data.</text>
</comment>
<evidence type="ECO:0000256" key="4">
    <source>
        <dbReference type="ARBA" id="ARBA00023157"/>
    </source>
</evidence>
<dbReference type="Pfam" id="PF07645">
    <property type="entry name" value="EGF_CA"/>
    <property type="match status" value="1"/>
</dbReference>
<dbReference type="InterPro" id="IPR018097">
    <property type="entry name" value="EGF_Ca-bd_CS"/>
</dbReference>
<dbReference type="InterPro" id="IPR001881">
    <property type="entry name" value="EGF-like_Ca-bd_dom"/>
</dbReference>